<keyword evidence="1" id="KW-0805">Transcription regulation</keyword>
<name>A0A4R6RYQ9_LABRH</name>
<evidence type="ECO:0000256" key="1">
    <source>
        <dbReference type="ARBA" id="ARBA00023015"/>
    </source>
</evidence>
<accession>A0A4R6RYQ9</accession>
<dbReference type="Gene3D" id="1.10.10.60">
    <property type="entry name" value="Homeodomain-like"/>
    <property type="match status" value="1"/>
</dbReference>
<dbReference type="InterPro" id="IPR009057">
    <property type="entry name" value="Homeodomain-like_sf"/>
</dbReference>
<dbReference type="EMBL" id="SNXZ01000008">
    <property type="protein sequence ID" value="TDP92083.1"/>
    <property type="molecule type" value="Genomic_DNA"/>
</dbReference>
<keyword evidence="2" id="KW-0238">DNA-binding</keyword>
<dbReference type="InterPro" id="IPR018060">
    <property type="entry name" value="HTH_AraC"/>
</dbReference>
<dbReference type="Proteomes" id="UP000295444">
    <property type="component" value="Unassembled WGS sequence"/>
</dbReference>
<dbReference type="PROSITE" id="PS00041">
    <property type="entry name" value="HTH_ARAC_FAMILY_1"/>
    <property type="match status" value="1"/>
</dbReference>
<proteinExistence type="predicted"/>
<evidence type="ECO:0000259" key="4">
    <source>
        <dbReference type="PROSITE" id="PS01124"/>
    </source>
</evidence>
<dbReference type="AlphaFoldDB" id="A0A4R6RYQ9"/>
<dbReference type="Pfam" id="PF12833">
    <property type="entry name" value="HTH_18"/>
    <property type="match status" value="1"/>
</dbReference>
<keyword evidence="3" id="KW-0804">Transcription</keyword>
<dbReference type="PROSITE" id="PS01124">
    <property type="entry name" value="HTH_ARAC_FAMILY_2"/>
    <property type="match status" value="1"/>
</dbReference>
<dbReference type="GO" id="GO:0043565">
    <property type="term" value="F:sequence-specific DNA binding"/>
    <property type="evidence" value="ECO:0007669"/>
    <property type="project" value="InterPro"/>
</dbReference>
<reference evidence="5 6" key="1">
    <citation type="submission" date="2019-03" db="EMBL/GenBank/DDBJ databases">
        <title>Genomic Encyclopedia of Type Strains, Phase IV (KMG-IV): sequencing the most valuable type-strain genomes for metagenomic binning, comparative biology and taxonomic classification.</title>
        <authorList>
            <person name="Goeker M."/>
        </authorList>
    </citation>
    <scope>NUCLEOTIDE SEQUENCE [LARGE SCALE GENOMIC DNA]</scope>
    <source>
        <strain evidence="5 6">DSM 45361</strain>
    </source>
</reference>
<sequence length="247" mass="26892">MRPILSDMRQAEPDVRSYAVTHPAGPLVPPQAPGWHQLIYASTGVLTAWTEAGTWTVPRHRALWVPAGIKHRLEVVHRTSLRTLYLADHLGALPTGTRVLDLPPLLRELVLHLVAVAPLTVAEPAHARLIAVLRDLLTESRVDGALVLPLPVDRAALEATKRMELPVPLLCNEIGISRRTLERRFLDETGMTFGQWRRRARMLAAVRELAAGATVAAAAQGSGYATPSAFSAAFRAELGTSPSKWSA</sequence>
<protein>
    <submittedName>
        <fullName evidence="5">AraC family transcriptional regulator</fullName>
    </submittedName>
</protein>
<dbReference type="InterPro" id="IPR011051">
    <property type="entry name" value="RmlC_Cupin_sf"/>
</dbReference>
<dbReference type="SUPFAM" id="SSF51182">
    <property type="entry name" value="RmlC-like cupins"/>
    <property type="match status" value="1"/>
</dbReference>
<keyword evidence="6" id="KW-1185">Reference proteome</keyword>
<feature type="domain" description="HTH araC/xylS-type" evidence="4">
    <location>
        <begin position="170"/>
        <end position="247"/>
    </location>
</feature>
<evidence type="ECO:0000256" key="3">
    <source>
        <dbReference type="ARBA" id="ARBA00023163"/>
    </source>
</evidence>
<evidence type="ECO:0000256" key="2">
    <source>
        <dbReference type="ARBA" id="ARBA00023125"/>
    </source>
</evidence>
<gene>
    <name evidence="5" type="ORF">EV186_108296</name>
</gene>
<dbReference type="PANTHER" id="PTHR11019">
    <property type="entry name" value="HTH-TYPE TRANSCRIPTIONAL REGULATOR NIMR"/>
    <property type="match status" value="1"/>
</dbReference>
<organism evidence="5 6">
    <name type="scientific">Labedaea rhizosphaerae</name>
    <dbReference type="NCBI Taxonomy" id="598644"/>
    <lineage>
        <taxon>Bacteria</taxon>
        <taxon>Bacillati</taxon>
        <taxon>Actinomycetota</taxon>
        <taxon>Actinomycetes</taxon>
        <taxon>Pseudonocardiales</taxon>
        <taxon>Pseudonocardiaceae</taxon>
        <taxon>Labedaea</taxon>
    </lineage>
</organism>
<dbReference type="InterPro" id="IPR018062">
    <property type="entry name" value="HTH_AraC-typ_CS"/>
</dbReference>
<evidence type="ECO:0000313" key="6">
    <source>
        <dbReference type="Proteomes" id="UP000295444"/>
    </source>
</evidence>
<comment type="caution">
    <text evidence="5">The sequence shown here is derived from an EMBL/GenBank/DDBJ whole genome shotgun (WGS) entry which is preliminary data.</text>
</comment>
<dbReference type="CDD" id="cd06124">
    <property type="entry name" value="cupin_NimR-like_N"/>
    <property type="match status" value="1"/>
</dbReference>
<dbReference type="GO" id="GO:0003700">
    <property type="term" value="F:DNA-binding transcription factor activity"/>
    <property type="evidence" value="ECO:0007669"/>
    <property type="project" value="InterPro"/>
</dbReference>
<dbReference type="PANTHER" id="PTHR11019:SF159">
    <property type="entry name" value="TRANSCRIPTIONAL REGULATOR-RELATED"/>
    <property type="match status" value="1"/>
</dbReference>
<evidence type="ECO:0000313" key="5">
    <source>
        <dbReference type="EMBL" id="TDP92083.1"/>
    </source>
</evidence>
<dbReference type="SUPFAM" id="SSF46689">
    <property type="entry name" value="Homeodomain-like"/>
    <property type="match status" value="1"/>
</dbReference>
<dbReference type="SMART" id="SM00342">
    <property type="entry name" value="HTH_ARAC"/>
    <property type="match status" value="1"/>
</dbReference>